<dbReference type="EMBL" id="JBHTJI010000001">
    <property type="protein sequence ID" value="MFD0990555.1"/>
    <property type="molecule type" value="Genomic_DNA"/>
</dbReference>
<feature type="domain" description="O-antigen ligase-related" evidence="6">
    <location>
        <begin position="115"/>
        <end position="282"/>
    </location>
</feature>
<feature type="transmembrane region" description="Helical" evidence="5">
    <location>
        <begin position="46"/>
        <end position="64"/>
    </location>
</feature>
<evidence type="ECO:0000256" key="3">
    <source>
        <dbReference type="ARBA" id="ARBA00022989"/>
    </source>
</evidence>
<reference evidence="8" key="1">
    <citation type="journal article" date="2019" name="Int. J. Syst. Evol. Microbiol.">
        <title>The Global Catalogue of Microorganisms (GCM) 10K type strain sequencing project: providing services to taxonomists for standard genome sequencing and annotation.</title>
        <authorList>
            <consortium name="The Broad Institute Genomics Platform"/>
            <consortium name="The Broad Institute Genome Sequencing Center for Infectious Disease"/>
            <person name="Wu L."/>
            <person name="Ma J."/>
        </authorList>
    </citation>
    <scope>NUCLEOTIDE SEQUENCE [LARGE SCALE GENOMIC DNA]</scope>
    <source>
        <strain evidence="8">CCUG 62414</strain>
    </source>
</reference>
<dbReference type="PANTHER" id="PTHR37422">
    <property type="entry name" value="TEICHURONIC ACID BIOSYNTHESIS PROTEIN TUAE"/>
    <property type="match status" value="1"/>
</dbReference>
<keyword evidence="3 5" id="KW-1133">Transmembrane helix</keyword>
<feature type="transmembrane region" description="Helical" evidence="5">
    <location>
        <begin position="303"/>
        <end position="325"/>
    </location>
</feature>
<evidence type="ECO:0000259" key="6">
    <source>
        <dbReference type="Pfam" id="PF04932"/>
    </source>
</evidence>
<dbReference type="PANTHER" id="PTHR37422:SF13">
    <property type="entry name" value="LIPOPOLYSACCHARIDE BIOSYNTHESIS PROTEIN PA4999-RELATED"/>
    <property type="match status" value="1"/>
</dbReference>
<comment type="caution">
    <text evidence="7">The sequence shown here is derived from an EMBL/GenBank/DDBJ whole genome shotgun (WGS) entry which is preliminary data.</text>
</comment>
<evidence type="ECO:0000256" key="1">
    <source>
        <dbReference type="ARBA" id="ARBA00004141"/>
    </source>
</evidence>
<evidence type="ECO:0000256" key="5">
    <source>
        <dbReference type="SAM" id="Phobius"/>
    </source>
</evidence>
<keyword evidence="7" id="KW-0436">Ligase</keyword>
<dbReference type="InterPro" id="IPR007016">
    <property type="entry name" value="O-antigen_ligase-rel_domated"/>
</dbReference>
<comment type="subcellular location">
    <subcellularLocation>
        <location evidence="1">Membrane</location>
        <topology evidence="1">Multi-pass membrane protein</topology>
    </subcellularLocation>
</comment>
<dbReference type="RefSeq" id="WP_379926150.1">
    <property type="nucleotide sequence ID" value="NZ_JBHTJI010000001.1"/>
</dbReference>
<dbReference type="InterPro" id="IPR051533">
    <property type="entry name" value="WaaL-like"/>
</dbReference>
<keyword evidence="2 5" id="KW-0812">Transmembrane</keyword>
<evidence type="ECO:0000256" key="4">
    <source>
        <dbReference type="ARBA" id="ARBA00023136"/>
    </source>
</evidence>
<feature type="transmembrane region" description="Helical" evidence="5">
    <location>
        <begin position="17"/>
        <end position="34"/>
    </location>
</feature>
<evidence type="ECO:0000313" key="8">
    <source>
        <dbReference type="Proteomes" id="UP001597061"/>
    </source>
</evidence>
<keyword evidence="8" id="KW-1185">Reference proteome</keyword>
<organism evidence="7 8">
    <name type="scientific">Mariniflexile jejuense</name>
    <dbReference type="NCBI Taxonomy" id="1173582"/>
    <lineage>
        <taxon>Bacteria</taxon>
        <taxon>Pseudomonadati</taxon>
        <taxon>Bacteroidota</taxon>
        <taxon>Flavobacteriia</taxon>
        <taxon>Flavobacteriales</taxon>
        <taxon>Flavobacteriaceae</taxon>
        <taxon>Mariniflexile</taxon>
    </lineage>
</organism>
<feature type="transmembrane region" description="Helical" evidence="5">
    <location>
        <begin position="76"/>
        <end position="96"/>
    </location>
</feature>
<feature type="transmembrane region" description="Helical" evidence="5">
    <location>
        <begin position="269"/>
        <end position="291"/>
    </location>
</feature>
<accession>A0ABW3JJA5</accession>
<feature type="transmembrane region" description="Helical" evidence="5">
    <location>
        <begin position="152"/>
        <end position="170"/>
    </location>
</feature>
<feature type="transmembrane region" description="Helical" evidence="5">
    <location>
        <begin position="331"/>
        <end position="348"/>
    </location>
</feature>
<dbReference type="Proteomes" id="UP001597061">
    <property type="component" value="Unassembled WGS sequence"/>
</dbReference>
<keyword evidence="4 5" id="KW-0472">Membrane</keyword>
<evidence type="ECO:0000256" key="2">
    <source>
        <dbReference type="ARBA" id="ARBA00022692"/>
    </source>
</evidence>
<dbReference type="GO" id="GO:0016874">
    <property type="term" value="F:ligase activity"/>
    <property type="evidence" value="ECO:0007669"/>
    <property type="project" value="UniProtKB-KW"/>
</dbReference>
<name>A0ABW3JJA5_9FLAO</name>
<feature type="transmembrane region" description="Helical" evidence="5">
    <location>
        <begin position="116"/>
        <end position="140"/>
    </location>
</feature>
<gene>
    <name evidence="7" type="ORF">ACFQ1R_10645</name>
</gene>
<dbReference type="Pfam" id="PF04932">
    <property type="entry name" value="Wzy_C"/>
    <property type="match status" value="1"/>
</dbReference>
<proteinExistence type="predicted"/>
<evidence type="ECO:0000313" key="7">
    <source>
        <dbReference type="EMBL" id="MFD0990555.1"/>
    </source>
</evidence>
<sequence length="353" mass="40064">MSAFFSNPTTYNFIRDLLYFSKPLILILVGYFAARKINNWKTIFKIVIYLGVAYAIYHIVNVIVNVNFKTASAAGIRATCGLSNILEIFAIALLFLSYKYPLFNIIKSNKAKNFYLALLLVSFLFYFSRTMFVAIFFLILGALNYLKINKKGLKYGVIILILFGGFYTYLFSKEFDRKGNGLESFLYKMKIAPSEIFSPKLDLKNHAALWDHWRAYEAYCAFEGLNKQPTKYINGYGFGSLVDLKFNAPLSSEGGVQFIPILHNGYVFILYKTGIVGLLLYLVFLFALYFKSYSKQNNIQSQVFSNLIASTALYLLFSSLIISGLYNVEEVTAIVLGVFLYLGTNAKLSSKKS</sequence>
<protein>
    <submittedName>
        <fullName evidence="7">O-antigen ligase family protein</fullName>
    </submittedName>
</protein>